<dbReference type="GO" id="GO:0006886">
    <property type="term" value="P:intracellular protein transport"/>
    <property type="evidence" value="ECO:0000318"/>
    <property type="project" value="GO_Central"/>
</dbReference>
<dbReference type="PROSITE" id="PS50192">
    <property type="entry name" value="T_SNARE"/>
    <property type="match status" value="1"/>
</dbReference>
<reference evidence="10" key="1">
    <citation type="journal article" date="2016" name="Nature">
        <title>The genome of the seagrass Zostera marina reveals angiosperm adaptation to the sea.</title>
        <authorList>
            <person name="Olsen J.L."/>
            <person name="Rouze P."/>
            <person name="Verhelst B."/>
            <person name="Lin Y.-C."/>
            <person name="Bayer T."/>
            <person name="Collen J."/>
            <person name="Dattolo E."/>
            <person name="De Paoli E."/>
            <person name="Dittami S."/>
            <person name="Maumus F."/>
            <person name="Michel G."/>
            <person name="Kersting A."/>
            <person name="Lauritano C."/>
            <person name="Lohaus R."/>
            <person name="Toepel M."/>
            <person name="Tonon T."/>
            <person name="Vanneste K."/>
            <person name="Amirebrahimi M."/>
            <person name="Brakel J."/>
            <person name="Bostroem C."/>
            <person name="Chovatia M."/>
            <person name="Grimwood J."/>
            <person name="Jenkins J.W."/>
            <person name="Jueterbock A."/>
            <person name="Mraz A."/>
            <person name="Stam W.T."/>
            <person name="Tice H."/>
            <person name="Bornberg-Bauer E."/>
            <person name="Green P.J."/>
            <person name="Pearson G.A."/>
            <person name="Procaccini G."/>
            <person name="Duarte C.M."/>
            <person name="Schmutz J."/>
            <person name="Reusch T.B.H."/>
            <person name="Van de Peer Y."/>
        </authorList>
    </citation>
    <scope>NUCLEOTIDE SEQUENCE [LARGE SCALE GENOMIC DNA]</scope>
    <source>
        <strain evidence="10">cv. Finnish</strain>
    </source>
</reference>
<dbReference type="OrthoDB" id="10255013at2759"/>
<dbReference type="GO" id="GO:0005886">
    <property type="term" value="C:plasma membrane"/>
    <property type="evidence" value="ECO:0000318"/>
    <property type="project" value="GO_Central"/>
</dbReference>
<keyword evidence="4" id="KW-0653">Protein transport</keyword>
<keyword evidence="10" id="KW-1185">Reference proteome</keyword>
<dbReference type="GO" id="GO:0006887">
    <property type="term" value="P:exocytosis"/>
    <property type="evidence" value="ECO:0000318"/>
    <property type="project" value="GO_Central"/>
</dbReference>
<comment type="subcellular location">
    <subcellularLocation>
        <location evidence="1">Cell membrane</location>
        <topology evidence="1">Single-pass type IV membrane protein</topology>
    </subcellularLocation>
</comment>
<evidence type="ECO:0000256" key="3">
    <source>
        <dbReference type="ARBA" id="ARBA00022448"/>
    </source>
</evidence>
<evidence type="ECO:0000259" key="8">
    <source>
        <dbReference type="PROSITE" id="PS50192"/>
    </source>
</evidence>
<feature type="region of interest" description="Disordered" evidence="6">
    <location>
        <begin position="14"/>
        <end position="37"/>
    </location>
</feature>
<sequence length="306" mass="33482">MNNLFSGSFRKFGSERSSGGGDLEMGGGGGGGGGGGANLDEFFKDVESVKDELKELEDLQRSLNQANETSKSLHQPTAIKALRSRMDADVNAALKKAKLMKLRLESLDRANASNRSVPNCGPGSSTDRTRTSVVAGLRNKLKDNMEEFNKIRVKVASEYRETVERRYFTVTGTKAEESTVDSLIDNGEAETFLQRAIQQQGGRGEVMDVVSEIRERHGATKEIERSLGELHQVFLDMSVLVASQGEQINDIENNVYRASSFVRGGTESLQVARNSQKNSRKWVCIGILALIVIILVIVIPIVINST</sequence>
<feature type="transmembrane region" description="Helical" evidence="7">
    <location>
        <begin position="282"/>
        <end position="303"/>
    </location>
</feature>
<dbReference type="FunFam" id="1.20.58.70:FF:000003">
    <property type="entry name" value="Qa-SNARE, Sso1/Syntaxin1-type, SYP12A-group"/>
    <property type="match status" value="1"/>
</dbReference>
<dbReference type="EMBL" id="LFYR01000958">
    <property type="protein sequence ID" value="KMZ66715.1"/>
    <property type="molecule type" value="Genomic_DNA"/>
</dbReference>
<dbReference type="SMART" id="SM00397">
    <property type="entry name" value="t_SNARE"/>
    <property type="match status" value="1"/>
</dbReference>
<dbReference type="STRING" id="29655.A0A0K9PES7"/>
<keyword evidence="3" id="KW-0813">Transport</keyword>
<comment type="similarity">
    <text evidence="2">Belongs to the syntaxin family.</text>
</comment>
<dbReference type="GO" id="GO:0005484">
    <property type="term" value="F:SNAP receptor activity"/>
    <property type="evidence" value="ECO:0000318"/>
    <property type="project" value="GO_Central"/>
</dbReference>
<evidence type="ECO:0000256" key="5">
    <source>
        <dbReference type="SAM" id="Coils"/>
    </source>
</evidence>
<feature type="coiled-coil region" evidence="5">
    <location>
        <begin position="39"/>
        <end position="69"/>
    </location>
</feature>
<evidence type="ECO:0000313" key="9">
    <source>
        <dbReference type="EMBL" id="KMZ66715.1"/>
    </source>
</evidence>
<evidence type="ECO:0000313" key="10">
    <source>
        <dbReference type="Proteomes" id="UP000036987"/>
    </source>
</evidence>
<evidence type="ECO:0000256" key="4">
    <source>
        <dbReference type="ARBA" id="ARBA00022927"/>
    </source>
</evidence>
<dbReference type="InterPro" id="IPR045242">
    <property type="entry name" value="Syntaxin"/>
</dbReference>
<dbReference type="PANTHER" id="PTHR19957:SF80">
    <property type="entry name" value="SYNTAXIN-121"/>
    <property type="match status" value="1"/>
</dbReference>
<dbReference type="Pfam" id="PF05739">
    <property type="entry name" value="SNARE"/>
    <property type="match status" value="1"/>
</dbReference>
<gene>
    <name evidence="9" type="ORF">ZOSMA_28G00750</name>
</gene>
<keyword evidence="5" id="KW-0175">Coiled coil</keyword>
<comment type="caution">
    <text evidence="9">The sequence shown here is derived from an EMBL/GenBank/DDBJ whole genome shotgun (WGS) entry which is preliminary data.</text>
</comment>
<feature type="compositionally biased region" description="Gly residues" evidence="6">
    <location>
        <begin position="18"/>
        <end position="37"/>
    </location>
</feature>
<dbReference type="AlphaFoldDB" id="A0A0K9PES7"/>
<dbReference type="GO" id="GO:0006906">
    <property type="term" value="P:vesicle fusion"/>
    <property type="evidence" value="ECO:0000318"/>
    <property type="project" value="GO_Central"/>
</dbReference>
<keyword evidence="7" id="KW-1133">Transmembrane helix</keyword>
<evidence type="ECO:0000256" key="2">
    <source>
        <dbReference type="ARBA" id="ARBA00009063"/>
    </source>
</evidence>
<accession>A0A0K9PES7</accession>
<dbReference type="GO" id="GO:0000149">
    <property type="term" value="F:SNARE binding"/>
    <property type="evidence" value="ECO:0000318"/>
    <property type="project" value="GO_Central"/>
</dbReference>
<dbReference type="InterPro" id="IPR006011">
    <property type="entry name" value="Syntaxin_N"/>
</dbReference>
<evidence type="ECO:0000256" key="6">
    <source>
        <dbReference type="SAM" id="MobiDB-lite"/>
    </source>
</evidence>
<organism evidence="9 10">
    <name type="scientific">Zostera marina</name>
    <name type="common">Eelgrass</name>
    <dbReference type="NCBI Taxonomy" id="29655"/>
    <lineage>
        <taxon>Eukaryota</taxon>
        <taxon>Viridiplantae</taxon>
        <taxon>Streptophyta</taxon>
        <taxon>Embryophyta</taxon>
        <taxon>Tracheophyta</taxon>
        <taxon>Spermatophyta</taxon>
        <taxon>Magnoliopsida</taxon>
        <taxon>Liliopsida</taxon>
        <taxon>Zosteraceae</taxon>
        <taxon>Zostera</taxon>
    </lineage>
</organism>
<dbReference type="GO" id="GO:0031201">
    <property type="term" value="C:SNARE complex"/>
    <property type="evidence" value="ECO:0000318"/>
    <property type="project" value="GO_Central"/>
</dbReference>
<proteinExistence type="inferred from homology"/>
<dbReference type="FunFam" id="1.20.5.110:FF:000008">
    <property type="entry name" value="Syntaxin 132"/>
    <property type="match status" value="1"/>
</dbReference>
<keyword evidence="7" id="KW-0472">Membrane</keyword>
<dbReference type="InterPro" id="IPR000727">
    <property type="entry name" value="T_SNARE_dom"/>
</dbReference>
<evidence type="ECO:0000256" key="1">
    <source>
        <dbReference type="ARBA" id="ARBA00004521"/>
    </source>
</evidence>
<dbReference type="GO" id="GO:0048278">
    <property type="term" value="P:vesicle docking"/>
    <property type="evidence" value="ECO:0000318"/>
    <property type="project" value="GO_Central"/>
</dbReference>
<dbReference type="InterPro" id="IPR010989">
    <property type="entry name" value="SNARE"/>
</dbReference>
<feature type="domain" description="T-SNARE coiled-coil homology" evidence="8">
    <location>
        <begin position="210"/>
        <end position="272"/>
    </location>
</feature>
<keyword evidence="7" id="KW-0812">Transmembrane</keyword>
<name>A0A0K9PES7_ZOSMR</name>
<dbReference type="Gene3D" id="1.20.58.70">
    <property type="match status" value="1"/>
</dbReference>
<dbReference type="PANTHER" id="PTHR19957">
    <property type="entry name" value="SYNTAXIN"/>
    <property type="match status" value="1"/>
</dbReference>
<evidence type="ECO:0000256" key="7">
    <source>
        <dbReference type="SAM" id="Phobius"/>
    </source>
</evidence>
<dbReference type="GO" id="GO:0012505">
    <property type="term" value="C:endomembrane system"/>
    <property type="evidence" value="ECO:0000318"/>
    <property type="project" value="GO_Central"/>
</dbReference>
<dbReference type="CDD" id="cd15848">
    <property type="entry name" value="SNARE_syntaxin1-like"/>
    <property type="match status" value="1"/>
</dbReference>
<dbReference type="Gene3D" id="1.20.5.110">
    <property type="match status" value="1"/>
</dbReference>
<protein>
    <recommendedName>
        <fullName evidence="8">t-SNARE coiled-coil homology domain-containing protein</fullName>
    </recommendedName>
</protein>
<dbReference type="Proteomes" id="UP000036987">
    <property type="component" value="Unassembled WGS sequence"/>
</dbReference>
<dbReference type="SUPFAM" id="SSF47661">
    <property type="entry name" value="t-snare proteins"/>
    <property type="match status" value="1"/>
</dbReference>
<dbReference type="SMART" id="SM00503">
    <property type="entry name" value="SynN"/>
    <property type="match status" value="1"/>
</dbReference>
<dbReference type="OMA" id="WIAICCA"/>
<dbReference type="Pfam" id="PF00804">
    <property type="entry name" value="Syntaxin"/>
    <property type="match status" value="1"/>
</dbReference>
<dbReference type="CDD" id="cd00179">
    <property type="entry name" value="SynN"/>
    <property type="match status" value="1"/>
</dbReference>